<dbReference type="RefSeq" id="WP_153759304.1">
    <property type="nucleotide sequence ID" value="NZ_CP045851.1"/>
</dbReference>
<dbReference type="KEGG" id="atq:GH723_08845"/>
<dbReference type="InterPro" id="IPR012340">
    <property type="entry name" value="NA-bd_OB-fold"/>
</dbReference>
<dbReference type="Pfam" id="PF00313">
    <property type="entry name" value="CSD"/>
    <property type="match status" value="1"/>
</dbReference>
<dbReference type="InterPro" id="IPR002059">
    <property type="entry name" value="CSP_DNA-bd"/>
</dbReference>
<dbReference type="AlphaFoldDB" id="A0A5Q2RL87"/>
<evidence type="ECO:0000259" key="1">
    <source>
        <dbReference type="PROSITE" id="PS51857"/>
    </source>
</evidence>
<dbReference type="GO" id="GO:0003676">
    <property type="term" value="F:nucleic acid binding"/>
    <property type="evidence" value="ECO:0007669"/>
    <property type="project" value="InterPro"/>
</dbReference>
<dbReference type="Proteomes" id="UP000334019">
    <property type="component" value="Chromosome"/>
</dbReference>
<protein>
    <submittedName>
        <fullName evidence="2">Cold-shock protein</fullName>
    </submittedName>
</protein>
<dbReference type="Gene3D" id="2.40.50.140">
    <property type="entry name" value="Nucleic acid-binding proteins"/>
    <property type="match status" value="1"/>
</dbReference>
<sequence>MSRRAGTVVAFDDDKGYGEVGGDDDRWFFHCTAIADGSRTIEVGAPVSFRVVPGRLGRWEAADLRPRPT</sequence>
<reference evidence="2 3" key="1">
    <citation type="submission" date="2019-11" db="EMBL/GenBank/DDBJ databases">
        <authorList>
            <person name="He Y."/>
        </authorList>
    </citation>
    <scope>NUCLEOTIDE SEQUENCE [LARGE SCALE GENOMIC DNA]</scope>
    <source>
        <strain evidence="2 3">SCSIO 58843</strain>
    </source>
</reference>
<gene>
    <name evidence="2" type="ORF">GH723_08845</name>
</gene>
<organism evidence="2 3">
    <name type="scientific">Actinomarinicola tropica</name>
    <dbReference type="NCBI Taxonomy" id="2789776"/>
    <lineage>
        <taxon>Bacteria</taxon>
        <taxon>Bacillati</taxon>
        <taxon>Actinomycetota</taxon>
        <taxon>Acidimicrobiia</taxon>
        <taxon>Acidimicrobiales</taxon>
        <taxon>Iamiaceae</taxon>
        <taxon>Actinomarinicola</taxon>
    </lineage>
</organism>
<feature type="domain" description="CSD" evidence="1">
    <location>
        <begin position="3"/>
        <end position="66"/>
    </location>
</feature>
<name>A0A5Q2RL87_9ACTN</name>
<evidence type="ECO:0000313" key="2">
    <source>
        <dbReference type="EMBL" id="QGG95196.1"/>
    </source>
</evidence>
<dbReference type="SUPFAM" id="SSF50249">
    <property type="entry name" value="Nucleic acid-binding proteins"/>
    <property type="match status" value="1"/>
</dbReference>
<proteinExistence type="predicted"/>
<dbReference type="PROSITE" id="PS51857">
    <property type="entry name" value="CSD_2"/>
    <property type="match status" value="1"/>
</dbReference>
<dbReference type="InterPro" id="IPR011129">
    <property type="entry name" value="CSD"/>
</dbReference>
<dbReference type="SMART" id="SM00357">
    <property type="entry name" value="CSP"/>
    <property type="match status" value="1"/>
</dbReference>
<dbReference type="EMBL" id="CP045851">
    <property type="protein sequence ID" value="QGG95196.1"/>
    <property type="molecule type" value="Genomic_DNA"/>
</dbReference>
<evidence type="ECO:0000313" key="3">
    <source>
        <dbReference type="Proteomes" id="UP000334019"/>
    </source>
</evidence>
<accession>A0A5Q2RL87</accession>
<keyword evidence="3" id="KW-1185">Reference proteome</keyword>